<dbReference type="Pfam" id="PF07514">
    <property type="entry name" value="TraI_2"/>
    <property type="match status" value="1"/>
</dbReference>
<protein>
    <recommendedName>
        <fullName evidence="8">Relaxase</fullName>
    </recommendedName>
</protein>
<dbReference type="EMBL" id="DAAMKA010000032">
    <property type="protein sequence ID" value="HAC6989137.1"/>
    <property type="molecule type" value="Genomic_DNA"/>
</dbReference>
<dbReference type="InterPro" id="IPR011119">
    <property type="entry name" value="Unchr_helicase_relaxase_TraI"/>
</dbReference>
<dbReference type="InterPro" id="IPR022391">
    <property type="entry name" value="ICE_relaxase_PFGI-1"/>
</dbReference>
<dbReference type="SUPFAM" id="SSF46785">
    <property type="entry name" value="Winged helix' DNA-binding domain"/>
    <property type="match status" value="1"/>
</dbReference>
<comment type="caution">
    <text evidence="4">The sequence shown here is derived from an EMBL/GenBank/DDBJ whole genome shotgun (WGS) entry which is preliminary data.</text>
</comment>
<dbReference type="InterPro" id="IPR036388">
    <property type="entry name" value="WH-like_DNA-bd_sf"/>
</dbReference>
<reference evidence="6" key="3">
    <citation type="submission" date="2018-07" db="EMBL/GenBank/DDBJ databases">
        <authorList>
            <consortium name="NCBI Pathogen Detection Project"/>
        </authorList>
    </citation>
    <scope>NUCLEOTIDE SEQUENCE</scope>
    <source>
        <strain evidence="6">Salmonella enterica</strain>
    </source>
</reference>
<dbReference type="EMBL" id="DAAWBK010000240">
    <property type="protein sequence ID" value="HAF7186823.1"/>
    <property type="molecule type" value="Genomic_DNA"/>
</dbReference>
<reference evidence="6" key="1">
    <citation type="journal article" date="2018" name="Genome Biol.">
        <title>SKESA: strategic k-mer extension for scrupulous assemblies.</title>
        <authorList>
            <person name="Souvorov A."/>
            <person name="Agarwala R."/>
            <person name="Lipman D.J."/>
        </authorList>
    </citation>
    <scope>NUCLEOTIDE SEQUENCE</scope>
    <source>
        <strain evidence="6">Salmonella enterica</strain>
    </source>
</reference>
<dbReference type="Gene3D" id="2.40.10.200">
    <property type="entry name" value="STY4665 C-terminal domain-like"/>
    <property type="match status" value="1"/>
</dbReference>
<evidence type="ECO:0000313" key="4">
    <source>
        <dbReference type="EMBL" id="EBU6390108.1"/>
    </source>
</evidence>
<sequence length="536" mass="58175">MWHKVRKMFMGSSLQSHDRLDDSDNSKDEGALLQRGYLKPLPATSLLDSENRQHLLQQLWENSLLPRAQYEQYFLEPLKSCISLMQRLPATSGGHHAVPGGMVDYSLKIVVFASRLSRGYMLPPGASAEEQSAQSAAWGAVILYCSLFHSLSSLRNIEGELLNGEVWHPGISVPDQPYRFRFRPTVPSGAGEGLRAMLGMRLLPGEVIRWLSKTPHALDSLLSFIRGDVENASVIFQIVKDAIQHAGGNSQEVPDELAVVASGITPVQVSEDTPGAADSLESSSSALKSSAGLTSGASLSSAVNVQEQEPLSGSLTSALDESSVAPVVDTGQQEDEKAIREVMSLLGLGTAPAAGEEVEQELAPRPECSEIMSGTLSDLVRCPDEGASGVSEVNPPEPSPSVADLNEDYGKQFISWLSAQIISGSISVNTRDAQLHIVGGLLFLPAPGIFFSFMKDKSYPASLKSDVQRGFERQGLHFMQKGKGVFSCHKYEDEHKKGRYEKISGYLIRSKSIYGTRPIPDDSVFLFVSNGNRREV</sequence>
<feature type="domain" description="Uncharacterised" evidence="2">
    <location>
        <begin position="36"/>
        <end position="245"/>
    </location>
</feature>
<accession>A0A5H8JJ83</accession>
<evidence type="ECO:0000313" key="7">
    <source>
        <dbReference type="EMBL" id="HAF7186823.1"/>
    </source>
</evidence>
<dbReference type="EMBL" id="AAHCRV010000014">
    <property type="protein sequence ID" value="EBU6390108.1"/>
    <property type="molecule type" value="Genomic_DNA"/>
</dbReference>
<reference evidence="4" key="2">
    <citation type="submission" date="2018-06" db="EMBL/GenBank/DDBJ databases">
        <authorList>
            <person name="Ashton P.M."/>
            <person name="Dallman T."/>
            <person name="Nair S."/>
            <person name="De Pinna E."/>
            <person name="Peters T."/>
            <person name="Grant K."/>
        </authorList>
    </citation>
    <scope>NUCLEOTIDE SEQUENCE</scope>
    <source>
        <strain evidence="4">161071</strain>
        <strain evidence="5">307234</strain>
    </source>
</reference>
<gene>
    <name evidence="4" type="ORF">DRA33_08290</name>
    <name evidence="5" type="ORF">DS367_08780</name>
    <name evidence="6" type="ORF">G0E06_13215</name>
    <name evidence="7" type="ORF">G9X08_004384</name>
</gene>
<organism evidence="4">
    <name type="scientific">Salmonella enterica subsp. enterica serovar Napoli</name>
    <dbReference type="NCBI Taxonomy" id="1151001"/>
    <lineage>
        <taxon>Bacteria</taxon>
        <taxon>Pseudomonadati</taxon>
        <taxon>Pseudomonadota</taxon>
        <taxon>Gammaproteobacteria</taxon>
        <taxon>Enterobacterales</taxon>
        <taxon>Enterobacteriaceae</taxon>
        <taxon>Salmonella</taxon>
    </lineage>
</organism>
<name>A0A5H8JJ83_SALET</name>
<dbReference type="InterPro" id="IPR011093">
    <property type="entry name" value="TraI_2_C"/>
</dbReference>
<evidence type="ECO:0000313" key="5">
    <source>
        <dbReference type="EMBL" id="EBX7089358.1"/>
    </source>
</evidence>
<feature type="domain" description="Putative conjugal transfer nickase/helicase TraI C-terminal" evidence="3">
    <location>
        <begin position="409"/>
        <end position="526"/>
    </location>
</feature>
<dbReference type="AlphaFoldDB" id="A0A5H8JJ83"/>
<dbReference type="NCBIfam" id="TIGR03760">
    <property type="entry name" value="ICE_TraI_Pfluor"/>
    <property type="match status" value="1"/>
</dbReference>
<feature type="compositionally biased region" description="Polar residues" evidence="1">
    <location>
        <begin position="311"/>
        <end position="320"/>
    </location>
</feature>
<dbReference type="EMBL" id="AAHMAG010000015">
    <property type="protein sequence ID" value="EBX7089358.1"/>
    <property type="molecule type" value="Genomic_DNA"/>
</dbReference>
<dbReference type="Pfam" id="PF07515">
    <property type="entry name" value="TraI_2_C"/>
    <property type="match status" value="1"/>
</dbReference>
<evidence type="ECO:0000313" key="6">
    <source>
        <dbReference type="EMBL" id="HAC6989137.1"/>
    </source>
</evidence>
<feature type="region of interest" description="Disordered" evidence="1">
    <location>
        <begin position="311"/>
        <end position="333"/>
    </location>
</feature>
<dbReference type="Gene3D" id="1.10.3210.40">
    <property type="match status" value="1"/>
</dbReference>
<evidence type="ECO:0000259" key="3">
    <source>
        <dbReference type="Pfam" id="PF07515"/>
    </source>
</evidence>
<proteinExistence type="predicted"/>
<evidence type="ECO:0008006" key="8">
    <source>
        <dbReference type="Google" id="ProtNLM"/>
    </source>
</evidence>
<dbReference type="InterPro" id="IPR036390">
    <property type="entry name" value="WH_DNA-bd_sf"/>
</dbReference>
<evidence type="ECO:0000256" key="1">
    <source>
        <dbReference type="SAM" id="MobiDB-lite"/>
    </source>
</evidence>
<evidence type="ECO:0000259" key="2">
    <source>
        <dbReference type="Pfam" id="PF07514"/>
    </source>
</evidence>
<dbReference type="Gene3D" id="1.10.10.10">
    <property type="entry name" value="Winged helix-like DNA-binding domain superfamily/Winged helix DNA-binding domain"/>
    <property type="match status" value="1"/>
</dbReference>